<dbReference type="AlphaFoldDB" id="A0AAE0WAR4"/>
<dbReference type="EMBL" id="JAEAOA010001030">
    <property type="protein sequence ID" value="KAK3607696.1"/>
    <property type="molecule type" value="Genomic_DNA"/>
</dbReference>
<evidence type="ECO:0000313" key="2">
    <source>
        <dbReference type="EMBL" id="KAK3607696.1"/>
    </source>
</evidence>
<evidence type="ECO:0000256" key="1">
    <source>
        <dbReference type="SAM" id="MobiDB-lite"/>
    </source>
</evidence>
<reference evidence="2" key="3">
    <citation type="submission" date="2023-05" db="EMBL/GenBank/DDBJ databases">
        <authorList>
            <person name="Smith C.H."/>
        </authorList>
    </citation>
    <scope>NUCLEOTIDE SEQUENCE</scope>
    <source>
        <strain evidence="2">CHS0354</strain>
        <tissue evidence="2">Mantle</tissue>
    </source>
</reference>
<gene>
    <name evidence="2" type="ORF">CHS0354_016719</name>
</gene>
<feature type="region of interest" description="Disordered" evidence="1">
    <location>
        <begin position="34"/>
        <end position="55"/>
    </location>
</feature>
<sequence>MGDTTTTPTTAGKETNTEKTFKVLQMDTCNTKSDHLRPALPTFSRAGQSDGGGRREDKKRIIHILALYSGYIEGDCLRYRRGKTVFTTDAILGRFVLPKITYSQMRIRKTKRSWGAYEEVMKEEVKATNTS</sequence>
<reference evidence="2" key="1">
    <citation type="journal article" date="2021" name="Genome Biol. Evol.">
        <title>A High-Quality Reference Genome for a Parasitic Bivalve with Doubly Uniparental Inheritance (Bivalvia: Unionida).</title>
        <authorList>
            <person name="Smith C.H."/>
        </authorList>
    </citation>
    <scope>NUCLEOTIDE SEQUENCE</scope>
    <source>
        <strain evidence="2">CHS0354</strain>
    </source>
</reference>
<keyword evidence="3" id="KW-1185">Reference proteome</keyword>
<reference evidence="2" key="2">
    <citation type="journal article" date="2021" name="Genome Biol. Evol.">
        <title>Developing a high-quality reference genome for a parasitic bivalve with doubly uniparental inheritance (Bivalvia: Unionida).</title>
        <authorList>
            <person name="Smith C.H."/>
        </authorList>
    </citation>
    <scope>NUCLEOTIDE SEQUENCE</scope>
    <source>
        <strain evidence="2">CHS0354</strain>
        <tissue evidence="2">Mantle</tissue>
    </source>
</reference>
<evidence type="ECO:0000313" key="3">
    <source>
        <dbReference type="Proteomes" id="UP001195483"/>
    </source>
</evidence>
<organism evidence="2 3">
    <name type="scientific">Potamilus streckersoni</name>
    <dbReference type="NCBI Taxonomy" id="2493646"/>
    <lineage>
        <taxon>Eukaryota</taxon>
        <taxon>Metazoa</taxon>
        <taxon>Spiralia</taxon>
        <taxon>Lophotrochozoa</taxon>
        <taxon>Mollusca</taxon>
        <taxon>Bivalvia</taxon>
        <taxon>Autobranchia</taxon>
        <taxon>Heteroconchia</taxon>
        <taxon>Palaeoheterodonta</taxon>
        <taxon>Unionida</taxon>
        <taxon>Unionoidea</taxon>
        <taxon>Unionidae</taxon>
        <taxon>Ambleminae</taxon>
        <taxon>Lampsilini</taxon>
        <taxon>Potamilus</taxon>
    </lineage>
</organism>
<dbReference type="Proteomes" id="UP001195483">
    <property type="component" value="Unassembled WGS sequence"/>
</dbReference>
<protein>
    <submittedName>
        <fullName evidence="2">Uncharacterized protein</fullName>
    </submittedName>
</protein>
<name>A0AAE0WAR4_9BIVA</name>
<accession>A0AAE0WAR4</accession>
<comment type="caution">
    <text evidence="2">The sequence shown here is derived from an EMBL/GenBank/DDBJ whole genome shotgun (WGS) entry which is preliminary data.</text>
</comment>
<proteinExistence type="predicted"/>